<evidence type="ECO:0000313" key="3">
    <source>
        <dbReference type="Ensembl" id="ENSOKIP00005077821.1"/>
    </source>
</evidence>
<protein>
    <submittedName>
        <fullName evidence="3">ATP binding cassette subfamily C member 5</fullName>
    </submittedName>
</protein>
<keyword evidence="4" id="KW-1185">Reference proteome</keyword>
<evidence type="ECO:0000313" key="4">
    <source>
        <dbReference type="Proteomes" id="UP000694557"/>
    </source>
</evidence>
<dbReference type="PANTHER" id="PTHR24223">
    <property type="entry name" value="ATP-BINDING CASSETTE SUB-FAMILY C"/>
    <property type="match status" value="1"/>
</dbReference>
<dbReference type="InterPro" id="IPR050173">
    <property type="entry name" value="ABC_transporter_C-like"/>
</dbReference>
<keyword evidence="1" id="KW-0547">Nucleotide-binding</keyword>
<dbReference type="AlphaFoldDB" id="A0A8C7IVT4"/>
<dbReference type="GO" id="GO:0005524">
    <property type="term" value="F:ATP binding"/>
    <property type="evidence" value="ECO:0007669"/>
    <property type="project" value="UniProtKB-KW"/>
</dbReference>
<evidence type="ECO:0000256" key="2">
    <source>
        <dbReference type="ARBA" id="ARBA00022840"/>
    </source>
</evidence>
<sequence length="108" mass="12179">MHLVERQLRCVARALRHSKILLLDEATAAIDTETDRLIQDTIHESFSSCTTLIIAHRLNTVMSCNRIMVLDQGQMLEFDTPAALLADVNSRFQAMFEAFDGKLIKGCE</sequence>
<keyword evidence="2" id="KW-0067">ATP-binding</keyword>
<dbReference type="GeneTree" id="ENSGT00940000155470"/>
<dbReference type="GO" id="GO:0042626">
    <property type="term" value="F:ATPase-coupled transmembrane transporter activity"/>
    <property type="evidence" value="ECO:0007669"/>
    <property type="project" value="TreeGrafter"/>
</dbReference>
<dbReference type="GO" id="GO:0016020">
    <property type="term" value="C:membrane"/>
    <property type="evidence" value="ECO:0007669"/>
    <property type="project" value="TreeGrafter"/>
</dbReference>
<reference evidence="3" key="2">
    <citation type="submission" date="2025-09" db="UniProtKB">
        <authorList>
            <consortium name="Ensembl"/>
        </authorList>
    </citation>
    <scope>IDENTIFICATION</scope>
</reference>
<dbReference type="PANTHER" id="PTHR24223:SF355">
    <property type="entry name" value="MULTIDRUG RESISTANCE-ASSOCIATED PROTEIN 5"/>
    <property type="match status" value="1"/>
</dbReference>
<dbReference type="Proteomes" id="UP000694557">
    <property type="component" value="Unassembled WGS sequence"/>
</dbReference>
<dbReference type="SUPFAM" id="SSF52540">
    <property type="entry name" value="P-loop containing nucleoside triphosphate hydrolases"/>
    <property type="match status" value="1"/>
</dbReference>
<reference evidence="3" key="1">
    <citation type="submission" date="2025-08" db="UniProtKB">
        <authorList>
            <consortium name="Ensembl"/>
        </authorList>
    </citation>
    <scope>IDENTIFICATION</scope>
</reference>
<organism evidence="3 4">
    <name type="scientific">Oncorhynchus kisutch</name>
    <name type="common">Coho salmon</name>
    <name type="synonym">Salmo kisutch</name>
    <dbReference type="NCBI Taxonomy" id="8019"/>
    <lineage>
        <taxon>Eukaryota</taxon>
        <taxon>Metazoa</taxon>
        <taxon>Chordata</taxon>
        <taxon>Craniata</taxon>
        <taxon>Vertebrata</taxon>
        <taxon>Euteleostomi</taxon>
        <taxon>Actinopterygii</taxon>
        <taxon>Neopterygii</taxon>
        <taxon>Teleostei</taxon>
        <taxon>Protacanthopterygii</taxon>
        <taxon>Salmoniformes</taxon>
        <taxon>Salmonidae</taxon>
        <taxon>Salmoninae</taxon>
        <taxon>Oncorhynchus</taxon>
    </lineage>
</organism>
<dbReference type="InterPro" id="IPR027417">
    <property type="entry name" value="P-loop_NTPase"/>
</dbReference>
<proteinExistence type="predicted"/>
<dbReference type="Gene3D" id="3.40.50.300">
    <property type="entry name" value="P-loop containing nucleotide triphosphate hydrolases"/>
    <property type="match status" value="1"/>
</dbReference>
<evidence type="ECO:0000256" key="1">
    <source>
        <dbReference type="ARBA" id="ARBA00022741"/>
    </source>
</evidence>
<dbReference type="Ensembl" id="ENSOKIT00005082962.1">
    <property type="protein sequence ID" value="ENSOKIP00005077821.1"/>
    <property type="gene ID" value="ENSOKIG00005033666.1"/>
</dbReference>
<name>A0A8C7IVT4_ONCKI</name>
<accession>A0A8C7IVT4</accession>